<reference evidence="2" key="4">
    <citation type="submission" date="2016-11" db="EMBL/GenBank/DDBJ databases">
        <authorList>
            <person name="Varghese N."/>
            <person name="Submissions S."/>
        </authorList>
    </citation>
    <scope>NUCLEOTIDE SEQUENCE</scope>
    <source>
        <strain evidence="2">DSM 1682</strain>
    </source>
</reference>
<dbReference type="AlphaFoldDB" id="A0A0X8VEF1"/>
<dbReference type="EMBL" id="CP014223">
    <property type="protein sequence ID" value="AMJ42474.1"/>
    <property type="molecule type" value="Genomic_DNA"/>
</dbReference>
<evidence type="ECO:0000313" key="2">
    <source>
        <dbReference type="EMBL" id="SHE33675.1"/>
    </source>
</evidence>
<dbReference type="Proteomes" id="UP000184204">
    <property type="component" value="Unassembled WGS sequence"/>
</dbReference>
<evidence type="ECO:0000313" key="1">
    <source>
        <dbReference type="EMBL" id="AMJ42474.1"/>
    </source>
</evidence>
<gene>
    <name evidence="1" type="ORF">CPRO_29440</name>
    <name evidence="2" type="ORF">SAMN02745151_00443</name>
</gene>
<dbReference type="Proteomes" id="UP000068026">
    <property type="component" value="Chromosome"/>
</dbReference>
<dbReference type="OrthoDB" id="1633470at2"/>
<evidence type="ECO:0000313" key="4">
    <source>
        <dbReference type="Proteomes" id="UP000184204"/>
    </source>
</evidence>
<dbReference type="EMBL" id="FQUA01000001">
    <property type="protein sequence ID" value="SHE33675.1"/>
    <property type="molecule type" value="Genomic_DNA"/>
</dbReference>
<sequence length="357" mass="40009">MEQKGAGRQLGLSLFGLFVFLLFLPFFLQMGGGRWLLAEVLPGQVSHGELSSQGLTTGQKVAEDGHDDVAVWGVKDVEFQQKDEISSNQKSLHITADVLNKMKDFSYLKSTFYTVDSRTALLEGDINVDEALSMDFSIKPTMKEPKILIFHTHTHEDFADSDMSKGLQEGICGVGEELKRILEEDYGISVLHDMTVYDSVNGSLKREGAYERSGPAVEEILKKYPSIEVCIDLHRDGIAENLRLVTNIDGKSTAQVMFVNGICRLNKDGHAEPVSWLENKYIKQNLAFSLQMKTLAGQEYPDFIRRIYLNPYRFILHYMPRSALVEVGAQTNTKQEAINAMKPLAKILADVLLKDTP</sequence>
<reference evidence="1 3" key="1">
    <citation type="journal article" date="2016" name="Genome Announc.">
        <title>Complete Genome Sequence of the Amino Acid-Fermenting Clostridium propionicum X2 (DSM 1682).</title>
        <authorList>
            <person name="Poehlein A."/>
            <person name="Schlien K."/>
            <person name="Chowdhury N.P."/>
            <person name="Gottschalk G."/>
            <person name="Buckel W."/>
            <person name="Daniel R."/>
        </authorList>
    </citation>
    <scope>NUCLEOTIDE SEQUENCE [LARGE SCALE GENOMIC DNA]</scope>
    <source>
        <strain evidence="1 3">X2</strain>
    </source>
</reference>
<dbReference type="InterPro" id="IPR010897">
    <property type="entry name" value="Spore_II_P"/>
</dbReference>
<dbReference type="KEGG" id="cpro:CPRO_29440"/>
<name>A0A0X8VEF1_ANAPI</name>
<protein>
    <submittedName>
        <fullName evidence="1 2">Stage II sporulation protein P</fullName>
    </submittedName>
</protein>
<reference evidence="4" key="3">
    <citation type="submission" date="2016-11" db="EMBL/GenBank/DDBJ databases">
        <authorList>
            <person name="Jaros S."/>
            <person name="Januszkiewicz K."/>
            <person name="Wedrychowicz H."/>
        </authorList>
    </citation>
    <scope>NUCLEOTIDE SEQUENCE [LARGE SCALE GENOMIC DNA]</scope>
    <source>
        <strain evidence="4">DSM 1682</strain>
    </source>
</reference>
<accession>A0A0X8VEF1</accession>
<dbReference type="Pfam" id="PF07454">
    <property type="entry name" value="SpoIIP"/>
    <property type="match status" value="1"/>
</dbReference>
<proteinExistence type="predicted"/>
<organism evidence="2 4">
    <name type="scientific">Anaerotignum propionicum DSM 1682</name>
    <dbReference type="NCBI Taxonomy" id="991789"/>
    <lineage>
        <taxon>Bacteria</taxon>
        <taxon>Bacillati</taxon>
        <taxon>Bacillota</taxon>
        <taxon>Clostridia</taxon>
        <taxon>Lachnospirales</taxon>
        <taxon>Anaerotignaceae</taxon>
        <taxon>Anaerotignum</taxon>
    </lineage>
</organism>
<dbReference type="NCBIfam" id="TIGR02867">
    <property type="entry name" value="spore_II_P"/>
    <property type="match status" value="1"/>
</dbReference>
<evidence type="ECO:0000313" key="3">
    <source>
        <dbReference type="Proteomes" id="UP000068026"/>
    </source>
</evidence>
<dbReference type="RefSeq" id="WP_066053339.1">
    <property type="nucleotide sequence ID" value="NZ_CP014223.1"/>
</dbReference>
<keyword evidence="3" id="KW-1185">Reference proteome</keyword>
<reference evidence="3" key="2">
    <citation type="submission" date="2016-01" db="EMBL/GenBank/DDBJ databases">
        <authorList>
            <person name="Poehlein A."/>
            <person name="Schlien K."/>
            <person name="Gottschalk G."/>
            <person name="Buckel W."/>
            <person name="Daniel R."/>
        </authorList>
    </citation>
    <scope>NUCLEOTIDE SEQUENCE [LARGE SCALE GENOMIC DNA]</scope>
    <source>
        <strain evidence="3">X2</strain>
    </source>
</reference>